<keyword evidence="2" id="KW-1185">Reference proteome</keyword>
<name>A0AAV4B3X0_9GAST</name>
<gene>
    <name evidence="1" type="ORF">PoB_003995800</name>
</gene>
<organism evidence="1 2">
    <name type="scientific">Plakobranchus ocellatus</name>
    <dbReference type="NCBI Taxonomy" id="259542"/>
    <lineage>
        <taxon>Eukaryota</taxon>
        <taxon>Metazoa</taxon>
        <taxon>Spiralia</taxon>
        <taxon>Lophotrochozoa</taxon>
        <taxon>Mollusca</taxon>
        <taxon>Gastropoda</taxon>
        <taxon>Heterobranchia</taxon>
        <taxon>Euthyneura</taxon>
        <taxon>Panpulmonata</taxon>
        <taxon>Sacoglossa</taxon>
        <taxon>Placobranchoidea</taxon>
        <taxon>Plakobranchidae</taxon>
        <taxon>Plakobranchus</taxon>
    </lineage>
</organism>
<dbReference type="Proteomes" id="UP000735302">
    <property type="component" value="Unassembled WGS sequence"/>
</dbReference>
<proteinExistence type="predicted"/>
<reference evidence="1 2" key="1">
    <citation type="journal article" date="2021" name="Elife">
        <title>Chloroplast acquisition without the gene transfer in kleptoplastic sea slugs, Plakobranchus ocellatus.</title>
        <authorList>
            <person name="Maeda T."/>
            <person name="Takahashi S."/>
            <person name="Yoshida T."/>
            <person name="Shimamura S."/>
            <person name="Takaki Y."/>
            <person name="Nagai Y."/>
            <person name="Toyoda A."/>
            <person name="Suzuki Y."/>
            <person name="Arimoto A."/>
            <person name="Ishii H."/>
            <person name="Satoh N."/>
            <person name="Nishiyama T."/>
            <person name="Hasebe M."/>
            <person name="Maruyama T."/>
            <person name="Minagawa J."/>
            <person name="Obokata J."/>
            <person name="Shigenobu S."/>
        </authorList>
    </citation>
    <scope>NUCLEOTIDE SEQUENCE [LARGE SCALE GENOMIC DNA]</scope>
</reference>
<dbReference type="EMBL" id="BLXT01004491">
    <property type="protein sequence ID" value="GFO13453.1"/>
    <property type="molecule type" value="Genomic_DNA"/>
</dbReference>
<protein>
    <submittedName>
        <fullName evidence="1">Uncharacterized protein</fullName>
    </submittedName>
</protein>
<evidence type="ECO:0000313" key="1">
    <source>
        <dbReference type="EMBL" id="GFO13453.1"/>
    </source>
</evidence>
<evidence type="ECO:0000313" key="2">
    <source>
        <dbReference type="Proteomes" id="UP000735302"/>
    </source>
</evidence>
<comment type="caution">
    <text evidence="1">The sequence shown here is derived from an EMBL/GenBank/DDBJ whole genome shotgun (WGS) entry which is preliminary data.</text>
</comment>
<accession>A0AAV4B3X0</accession>
<sequence length="79" mass="9288">MSEKRRIHSSLCDCFNCFDNNVTLEELRRGRVLPTKTMLKKITVYLGTSNRVPVELKYSDFNTWTRDITQYAPEQQGDQ</sequence>
<dbReference type="AlphaFoldDB" id="A0AAV4B3X0"/>